<accession>A0A6J5QN18</accession>
<dbReference type="EMBL" id="LR797078">
    <property type="protein sequence ID" value="CAB4185820.1"/>
    <property type="molecule type" value="Genomic_DNA"/>
</dbReference>
<protein>
    <submittedName>
        <fullName evidence="1">Uncharacterized protein</fullName>
    </submittedName>
</protein>
<sequence>MAASDHLGEHILRVYHSSRADTPPHIMRKTYAEKEREHAQSLWDHDQAYTNVHPDIVHAGTRESAEEVSAGTRPYMHVYDIDTREMSPVTYGDAPKMEDDKRYTSRMVGIQPSLWESIPSTGEETLKHGRVQPYRNKVEDRGSISYMIPKSEVGTSRVQYIGEINKGNAQ</sequence>
<name>A0A6J5QN18_9CAUD</name>
<evidence type="ECO:0000313" key="1">
    <source>
        <dbReference type="EMBL" id="CAB4185820.1"/>
    </source>
</evidence>
<gene>
    <name evidence="1" type="ORF">UFOVP1130_135</name>
</gene>
<organism evidence="1">
    <name type="scientific">uncultured Caudovirales phage</name>
    <dbReference type="NCBI Taxonomy" id="2100421"/>
    <lineage>
        <taxon>Viruses</taxon>
        <taxon>Duplodnaviria</taxon>
        <taxon>Heunggongvirae</taxon>
        <taxon>Uroviricota</taxon>
        <taxon>Caudoviricetes</taxon>
        <taxon>Peduoviridae</taxon>
        <taxon>Maltschvirus</taxon>
        <taxon>Maltschvirus maltsch</taxon>
    </lineage>
</organism>
<reference evidence="1" key="1">
    <citation type="submission" date="2020-05" db="EMBL/GenBank/DDBJ databases">
        <authorList>
            <person name="Chiriac C."/>
            <person name="Salcher M."/>
            <person name="Ghai R."/>
            <person name="Kavagutti S V."/>
        </authorList>
    </citation>
    <scope>NUCLEOTIDE SEQUENCE</scope>
</reference>
<proteinExistence type="predicted"/>